<reference evidence="1 2" key="1">
    <citation type="submission" date="2019-01" db="EMBL/GenBank/DDBJ databases">
        <title>Sequencing of cultivated peanut Arachis hypogaea provides insights into genome evolution and oil improvement.</title>
        <authorList>
            <person name="Chen X."/>
        </authorList>
    </citation>
    <scope>NUCLEOTIDE SEQUENCE [LARGE SCALE GENOMIC DNA]</scope>
    <source>
        <strain evidence="2">cv. Fuhuasheng</strain>
        <tissue evidence="1">Leaves</tissue>
    </source>
</reference>
<proteinExistence type="predicted"/>
<dbReference type="Proteomes" id="UP000289738">
    <property type="component" value="Chromosome A03"/>
</dbReference>
<name>A0A445DZV8_ARAHY</name>
<accession>A0A445DZV8</accession>
<evidence type="ECO:0000313" key="2">
    <source>
        <dbReference type="Proteomes" id="UP000289738"/>
    </source>
</evidence>
<sequence length="88" mass="10239">MSSGDGYVVVSVYPNCLMRNIGIIFEFDNPILLQSNIDEPCANRIKEFGRVEYRLLVSIGDEVFWFRLFWLNGDEHVTSCLIFMGKLW</sequence>
<protein>
    <submittedName>
        <fullName evidence="1">Uncharacterized protein</fullName>
    </submittedName>
</protein>
<gene>
    <name evidence="1" type="ORF">Ahy_A03g015213</name>
</gene>
<evidence type="ECO:0000313" key="1">
    <source>
        <dbReference type="EMBL" id="RYR68733.1"/>
    </source>
</evidence>
<dbReference type="EMBL" id="SDMP01000003">
    <property type="protein sequence ID" value="RYR68733.1"/>
    <property type="molecule type" value="Genomic_DNA"/>
</dbReference>
<comment type="caution">
    <text evidence="1">The sequence shown here is derived from an EMBL/GenBank/DDBJ whole genome shotgun (WGS) entry which is preliminary data.</text>
</comment>
<organism evidence="1 2">
    <name type="scientific">Arachis hypogaea</name>
    <name type="common">Peanut</name>
    <dbReference type="NCBI Taxonomy" id="3818"/>
    <lineage>
        <taxon>Eukaryota</taxon>
        <taxon>Viridiplantae</taxon>
        <taxon>Streptophyta</taxon>
        <taxon>Embryophyta</taxon>
        <taxon>Tracheophyta</taxon>
        <taxon>Spermatophyta</taxon>
        <taxon>Magnoliopsida</taxon>
        <taxon>eudicotyledons</taxon>
        <taxon>Gunneridae</taxon>
        <taxon>Pentapetalae</taxon>
        <taxon>rosids</taxon>
        <taxon>fabids</taxon>
        <taxon>Fabales</taxon>
        <taxon>Fabaceae</taxon>
        <taxon>Papilionoideae</taxon>
        <taxon>50 kb inversion clade</taxon>
        <taxon>dalbergioids sensu lato</taxon>
        <taxon>Dalbergieae</taxon>
        <taxon>Pterocarpus clade</taxon>
        <taxon>Arachis</taxon>
    </lineage>
</organism>
<dbReference type="AlphaFoldDB" id="A0A445DZV8"/>
<keyword evidence="2" id="KW-1185">Reference proteome</keyword>